<dbReference type="STRING" id="7574.A0A1S3ITF4"/>
<dbReference type="OrthoDB" id="5971206at2759"/>
<dbReference type="GeneID" id="106167296"/>
<dbReference type="AlphaFoldDB" id="A0A1S3ITF4"/>
<keyword evidence="2 6" id="KW-0645">Protease</keyword>
<dbReference type="GO" id="GO:0008236">
    <property type="term" value="F:serine-type peptidase activity"/>
    <property type="evidence" value="ECO:0007669"/>
    <property type="project" value="UniProtKB-KW"/>
</dbReference>
<evidence type="ECO:0000256" key="6">
    <source>
        <dbReference type="RuleBase" id="RU004296"/>
    </source>
</evidence>
<dbReference type="GO" id="GO:0006508">
    <property type="term" value="P:proteolysis"/>
    <property type="evidence" value="ECO:0007669"/>
    <property type="project" value="UniProtKB-KW"/>
</dbReference>
<dbReference type="PANTHER" id="PTHR15462:SF8">
    <property type="entry name" value="SERINE PROTEASE"/>
    <property type="match status" value="1"/>
</dbReference>
<evidence type="ECO:0000256" key="3">
    <source>
        <dbReference type="ARBA" id="ARBA00022729"/>
    </source>
</evidence>
<reference evidence="8" key="1">
    <citation type="submission" date="2025-08" db="UniProtKB">
        <authorList>
            <consortium name="RefSeq"/>
        </authorList>
    </citation>
    <scope>IDENTIFICATION</scope>
    <source>
        <tissue evidence="8">Gonads</tissue>
    </source>
</reference>
<keyword evidence="3" id="KW-0732">Signal</keyword>
<dbReference type="InterPro" id="IPR050966">
    <property type="entry name" value="Glutamyl_endopeptidase"/>
</dbReference>
<dbReference type="Gene3D" id="2.40.10.10">
    <property type="entry name" value="Trypsin-like serine proteases"/>
    <property type="match status" value="2"/>
</dbReference>
<protein>
    <recommendedName>
        <fullName evidence="6">Serine protease</fullName>
        <ecNumber evidence="6">3.4.21.-</ecNumber>
    </recommendedName>
</protein>
<dbReference type="PANTHER" id="PTHR15462">
    <property type="entry name" value="SERINE PROTEASE"/>
    <property type="match status" value="1"/>
</dbReference>
<evidence type="ECO:0000256" key="5">
    <source>
        <dbReference type="ARBA" id="ARBA00022825"/>
    </source>
</evidence>
<dbReference type="RefSeq" id="XP_013401490.1">
    <property type="nucleotide sequence ID" value="XM_013546036.1"/>
</dbReference>
<dbReference type="EC" id="3.4.21.-" evidence="6"/>
<keyword evidence="4 6" id="KW-0378">Hydrolase</keyword>
<keyword evidence="7" id="KW-1185">Reference proteome</keyword>
<accession>A0A1S3ITF4</accession>
<dbReference type="InterPro" id="IPR009003">
    <property type="entry name" value="Peptidase_S1_PA"/>
</dbReference>
<dbReference type="InterPro" id="IPR043504">
    <property type="entry name" value="Peptidase_S1_PA_chymotrypsin"/>
</dbReference>
<proteinExistence type="inferred from homology"/>
<evidence type="ECO:0000313" key="7">
    <source>
        <dbReference type="Proteomes" id="UP000085678"/>
    </source>
</evidence>
<gene>
    <name evidence="8" type="primary">LOC106167296</name>
</gene>
<sequence>MTAQNGEVYMGTGAFSNVGNTPGVILTCAHNIYHHSRRGYIDHVDVYPARDGSSAPFGHFRVYSTHLRVPDLYKKRKAATYDYGLILIPKKEFSISTKPFGFGYNLLASSALKGRLAEICGYPGDKPNGTMWIAGSPLKYASRSRLYYEADTAAGQSGSPVWTWDNFNWMMVGIHGKGVIPGGTLNSARRLTPEVIQEIHDWIKEIKDKEEEDHVV</sequence>
<dbReference type="PRINTS" id="PR00839">
    <property type="entry name" value="V8PROTEASE"/>
</dbReference>
<name>A0A1S3ITF4_LINAN</name>
<dbReference type="InterPro" id="IPR008256">
    <property type="entry name" value="Peptidase_S1B"/>
</dbReference>
<dbReference type="KEGG" id="lak:106167296"/>
<evidence type="ECO:0000256" key="2">
    <source>
        <dbReference type="ARBA" id="ARBA00022670"/>
    </source>
</evidence>
<dbReference type="InParanoid" id="A0A1S3ITF4"/>
<evidence type="ECO:0000313" key="8">
    <source>
        <dbReference type="RefSeq" id="XP_013401490.1"/>
    </source>
</evidence>
<evidence type="ECO:0000256" key="4">
    <source>
        <dbReference type="ARBA" id="ARBA00022801"/>
    </source>
</evidence>
<comment type="similarity">
    <text evidence="1 6">Belongs to the peptidase S1B family.</text>
</comment>
<evidence type="ECO:0000256" key="1">
    <source>
        <dbReference type="ARBA" id="ARBA00008764"/>
    </source>
</evidence>
<dbReference type="SUPFAM" id="SSF50494">
    <property type="entry name" value="Trypsin-like serine proteases"/>
    <property type="match status" value="1"/>
</dbReference>
<keyword evidence="5 6" id="KW-0720">Serine protease</keyword>
<organism evidence="7 8">
    <name type="scientific">Lingula anatina</name>
    <name type="common">Brachiopod</name>
    <name type="synonym">Lingula unguis</name>
    <dbReference type="NCBI Taxonomy" id="7574"/>
    <lineage>
        <taxon>Eukaryota</taxon>
        <taxon>Metazoa</taxon>
        <taxon>Spiralia</taxon>
        <taxon>Lophotrochozoa</taxon>
        <taxon>Brachiopoda</taxon>
        <taxon>Linguliformea</taxon>
        <taxon>Lingulata</taxon>
        <taxon>Lingulida</taxon>
        <taxon>Linguloidea</taxon>
        <taxon>Lingulidae</taxon>
        <taxon>Lingula</taxon>
    </lineage>
</organism>
<dbReference type="Proteomes" id="UP000085678">
    <property type="component" value="Unplaced"/>
</dbReference>